<dbReference type="Pfam" id="PF00092">
    <property type="entry name" value="VWA"/>
    <property type="match status" value="1"/>
</dbReference>
<dbReference type="CDD" id="cd00198">
    <property type="entry name" value="vWFA"/>
    <property type="match status" value="1"/>
</dbReference>
<feature type="region of interest" description="Disordered" evidence="1">
    <location>
        <begin position="855"/>
        <end position="921"/>
    </location>
</feature>
<accession>A0A0J1IQR4</accession>
<keyword evidence="2" id="KW-0812">Transmembrane</keyword>
<protein>
    <recommendedName>
        <fullName evidence="3">VWFA domain-containing protein</fullName>
    </recommendedName>
</protein>
<dbReference type="Proteomes" id="UP000036045">
    <property type="component" value="Unassembled WGS sequence"/>
</dbReference>
<dbReference type="SUPFAM" id="SSF53300">
    <property type="entry name" value="vWA-like"/>
    <property type="match status" value="2"/>
</dbReference>
<dbReference type="PANTHER" id="PTHR37947:SF2">
    <property type="entry name" value="VON WILLEBRAND FACTOR TYPE A"/>
    <property type="match status" value="1"/>
</dbReference>
<dbReference type="PROSITE" id="PS50234">
    <property type="entry name" value="VWFA"/>
    <property type="match status" value="1"/>
</dbReference>
<name>A0A0J1IQR4_NIACI</name>
<evidence type="ECO:0000313" key="4">
    <source>
        <dbReference type="EMBL" id="KLV28278.1"/>
    </source>
</evidence>
<organism evidence="4 5">
    <name type="scientific">Niallia circulans</name>
    <name type="common">Bacillus circulans</name>
    <dbReference type="NCBI Taxonomy" id="1397"/>
    <lineage>
        <taxon>Bacteria</taxon>
        <taxon>Bacillati</taxon>
        <taxon>Bacillota</taxon>
        <taxon>Bacilli</taxon>
        <taxon>Bacillales</taxon>
        <taxon>Bacillaceae</taxon>
        <taxon>Niallia</taxon>
    </lineage>
</organism>
<dbReference type="PANTHER" id="PTHR37947">
    <property type="entry name" value="BLL2462 PROTEIN"/>
    <property type="match status" value="1"/>
</dbReference>
<dbReference type="SUPFAM" id="SSF52317">
    <property type="entry name" value="Class I glutamine amidotransferase-like"/>
    <property type="match status" value="1"/>
</dbReference>
<feature type="compositionally biased region" description="Basic and acidic residues" evidence="1">
    <location>
        <begin position="862"/>
        <end position="909"/>
    </location>
</feature>
<sequence>MDVQIEFKYPFILLIFLPIVFLLYRYWKQSRMMSNRKERQVILILRSLIFSLLILALAIPQIVLPQKENQVVFLMDRSASVQDAGEQQLEWLEKSLRYKKEKDLYSVLSFGEKTTIEQMMGKDELRFPKWNEELGKDHTNIEGALNLASSVFSNNSGGRIILFTDGNETMGNLTEAAKLLKNRSIELDTVLLEPSLYEDTAVTDVEVPSTLFEGEQANVSVTIESNKAKTGLLHFYENNHKIVSKSITVKEGTNVIPIQFPVKQTGLVTYKAEVELMNDAYAENNKLQVVNMVKTIPKILVVQNSPNEAFVQALEAAGYKVEVRSSIQLPTVLSGYLNYQSIIFNNIAATDITEKQMSLIEKSVKDFGVGFLMTGGENSFGLGGYFQTPIEKLLPVDMDIKGKKEMPSLALMIVLDRSGSMDGSKFSLAKEAAARTVELLQETDTLGFIAFDDKPWVIVEPEPLKNKEEVVEKIRSVPVGGGTEIYGSLLEAYEQISDLDVKRKHIILLTDGQSATNNNYEELINNGSKKNVTISTVALGADADRNLLEELAEMGAGRFYDVQDSSVIPSILSRETVMATRTYIEDNPFYPQIKSGYGWDSLFSKGVPKMNAYIATTPKSESTVPIESTKKDPVLAEWQYGLGKAIAFTSDVNGMWAGDWARWNQWSSFMTKMVANTLPQYDSEAYSLSVEKAKDRTYLSITADHLSMLPIETTIISERGDTVEGNTKMIAPGKYEVDVDDDPGLYFIHVKQTDEDGNVTVYQSGFTVPYSDEYLITGANKEKLAELLAITNGSQLEKESQAFRPLKDPVKQKQEITEILLLISFLLLFFEIAIRRLGLPVKFFPVFEKRKRGKRQNNRVSSIEKKKSAAPKERPVALKKDVSSREPKQKQEKPREKIKTEKVDSENHLEQLLQMKRKKKR</sequence>
<dbReference type="InterPro" id="IPR029062">
    <property type="entry name" value="Class_I_gatase-like"/>
</dbReference>
<keyword evidence="5" id="KW-1185">Reference proteome</keyword>
<dbReference type="PATRIC" id="fig|1397.4.peg.122"/>
<evidence type="ECO:0000256" key="1">
    <source>
        <dbReference type="SAM" id="MobiDB-lite"/>
    </source>
</evidence>
<keyword evidence="2" id="KW-0472">Membrane</keyword>
<gene>
    <name evidence="4" type="ORF">ABW02_00585</name>
</gene>
<reference evidence="4 5" key="1">
    <citation type="submission" date="2015-05" db="EMBL/GenBank/DDBJ databases">
        <title>Whole genome sequence and identification of bacterial endophytes from Costus igneus.</title>
        <authorList>
            <person name="Lee Y.P."/>
            <person name="Gan H.M."/>
            <person name="Eng W."/>
            <person name="Wheatley M.S."/>
            <person name="Caraballo A."/>
            <person name="Polter S."/>
            <person name="Savka M.A."/>
            <person name="Hudson A.O."/>
        </authorList>
    </citation>
    <scope>NUCLEOTIDE SEQUENCE [LARGE SCALE GENOMIC DNA]</scope>
    <source>
        <strain evidence="4 5">RIT379</strain>
    </source>
</reference>
<dbReference type="AlphaFoldDB" id="A0A0J1IQR4"/>
<dbReference type="SMART" id="SM00327">
    <property type="entry name" value="VWA"/>
    <property type="match status" value="2"/>
</dbReference>
<dbReference type="InterPro" id="IPR036465">
    <property type="entry name" value="vWFA_dom_sf"/>
</dbReference>
<dbReference type="EMBL" id="LDPH01000001">
    <property type="protein sequence ID" value="KLV28278.1"/>
    <property type="molecule type" value="Genomic_DNA"/>
</dbReference>
<evidence type="ECO:0000313" key="5">
    <source>
        <dbReference type="Proteomes" id="UP000036045"/>
    </source>
</evidence>
<keyword evidence="2" id="KW-1133">Transmembrane helix</keyword>
<feature type="transmembrane region" description="Helical" evidence="2">
    <location>
        <begin position="44"/>
        <end position="64"/>
    </location>
</feature>
<feature type="domain" description="VWFA" evidence="3">
    <location>
        <begin position="410"/>
        <end position="575"/>
    </location>
</feature>
<proteinExistence type="predicted"/>
<evidence type="ECO:0000256" key="2">
    <source>
        <dbReference type="SAM" id="Phobius"/>
    </source>
</evidence>
<dbReference type="Gene3D" id="3.40.50.880">
    <property type="match status" value="2"/>
</dbReference>
<comment type="caution">
    <text evidence="4">The sequence shown here is derived from an EMBL/GenBank/DDBJ whole genome shotgun (WGS) entry which is preliminary data.</text>
</comment>
<dbReference type="Pfam" id="PF13519">
    <property type="entry name" value="VWA_2"/>
    <property type="match status" value="1"/>
</dbReference>
<dbReference type="Gene3D" id="3.40.50.410">
    <property type="entry name" value="von Willebrand factor, type A domain"/>
    <property type="match status" value="1"/>
</dbReference>
<dbReference type="InterPro" id="IPR002035">
    <property type="entry name" value="VWF_A"/>
</dbReference>
<evidence type="ECO:0000259" key="3">
    <source>
        <dbReference type="PROSITE" id="PS50234"/>
    </source>
</evidence>
<feature type="transmembrane region" description="Helical" evidence="2">
    <location>
        <begin position="6"/>
        <end position="24"/>
    </location>
</feature>